<dbReference type="RefSeq" id="WP_267675437.1">
    <property type="nucleotide sequence ID" value="NZ_CP113088.1"/>
</dbReference>
<name>A0A9E8SD59_9FLAO</name>
<keyword evidence="2" id="KW-1185">Reference proteome</keyword>
<protein>
    <submittedName>
        <fullName evidence="1">Uncharacterized protein</fullName>
    </submittedName>
</protein>
<dbReference type="EMBL" id="CP113088">
    <property type="protein sequence ID" value="WAC00889.1"/>
    <property type="molecule type" value="Genomic_DNA"/>
</dbReference>
<sequence>MFKKTISIFFVLLFLATITAPSIIIAMDNSVDISVFYSLSEEEEEKTKEKDKVETYLSEKISTSDSFIELLERKDIRYYFKKYQKPHLNLISPPPENHIL</sequence>
<dbReference type="Proteomes" id="UP001164705">
    <property type="component" value="Chromosome"/>
</dbReference>
<evidence type="ECO:0000313" key="1">
    <source>
        <dbReference type="EMBL" id="WAC00889.1"/>
    </source>
</evidence>
<gene>
    <name evidence="1" type="ORF">N7U66_11635</name>
</gene>
<evidence type="ECO:0000313" key="2">
    <source>
        <dbReference type="Proteomes" id="UP001164705"/>
    </source>
</evidence>
<dbReference type="KEGG" id="lnu:N7U66_11635"/>
<organism evidence="1 2">
    <name type="scientific">Lacinutrix neustonica</name>
    <dbReference type="NCBI Taxonomy" id="2980107"/>
    <lineage>
        <taxon>Bacteria</taxon>
        <taxon>Pseudomonadati</taxon>
        <taxon>Bacteroidota</taxon>
        <taxon>Flavobacteriia</taxon>
        <taxon>Flavobacteriales</taxon>
        <taxon>Flavobacteriaceae</taxon>
        <taxon>Lacinutrix</taxon>
    </lineage>
</organism>
<reference evidence="1" key="1">
    <citation type="submission" date="2022-11" db="EMBL/GenBank/DDBJ databases">
        <title>Lacinutrix neustonica HL-RS19T sp. nov., isolated from the surface microlayer sample of brackish Lake Shihwa.</title>
        <authorList>
            <person name="Choi J.Y."/>
            <person name="Hwang C.Y."/>
        </authorList>
    </citation>
    <scope>NUCLEOTIDE SEQUENCE</scope>
    <source>
        <strain evidence="1">HL-RS19</strain>
    </source>
</reference>
<accession>A0A9E8SD59</accession>
<proteinExistence type="predicted"/>
<dbReference type="AlphaFoldDB" id="A0A9E8SD59"/>